<dbReference type="OrthoDB" id="6420338at2"/>
<dbReference type="RefSeq" id="WP_109055427.1">
    <property type="nucleotide sequence ID" value="NZ_QDKJ01000013.1"/>
</dbReference>
<evidence type="ECO:0000313" key="1">
    <source>
        <dbReference type="EMBL" id="PWC10681.1"/>
    </source>
</evidence>
<gene>
    <name evidence="1" type="ORF">B4923_16310</name>
</gene>
<organism evidence="1 2">
    <name type="scientific">Brenneria roseae subsp. americana</name>
    <dbReference type="NCBI Taxonomy" id="1508507"/>
    <lineage>
        <taxon>Bacteria</taxon>
        <taxon>Pseudomonadati</taxon>
        <taxon>Pseudomonadota</taxon>
        <taxon>Gammaproteobacteria</taxon>
        <taxon>Enterobacterales</taxon>
        <taxon>Pectobacteriaceae</taxon>
        <taxon>Brenneria</taxon>
    </lineage>
</organism>
<name>A0A2U1TMQ8_9GAMM</name>
<comment type="caution">
    <text evidence="1">The sequence shown here is derived from an EMBL/GenBank/DDBJ whole genome shotgun (WGS) entry which is preliminary data.</text>
</comment>
<dbReference type="EMBL" id="QDKJ01000013">
    <property type="protein sequence ID" value="PWC10681.1"/>
    <property type="molecule type" value="Genomic_DNA"/>
</dbReference>
<evidence type="ECO:0000313" key="2">
    <source>
        <dbReference type="Proteomes" id="UP000245138"/>
    </source>
</evidence>
<accession>A0A2U1TMQ8</accession>
<keyword evidence="2" id="KW-1185">Reference proteome</keyword>
<sequence length="80" mass="9107">MEKLQEELPPVGYAVIRCCDRIIVAKLTSFPVCDRALMYRNNDVVSFMPLQHDEIIGTPTLFTQMLEKAGYRVCSPDKLS</sequence>
<dbReference type="Proteomes" id="UP000245138">
    <property type="component" value="Unassembled WGS sequence"/>
</dbReference>
<protein>
    <submittedName>
        <fullName evidence="1">Uncharacterized protein</fullName>
    </submittedName>
</protein>
<proteinExistence type="predicted"/>
<reference evidence="1 2" key="1">
    <citation type="submission" date="2018-04" db="EMBL/GenBank/DDBJ databases">
        <title>Brenneria corticis sp.nov.</title>
        <authorList>
            <person name="Li Y."/>
        </authorList>
    </citation>
    <scope>NUCLEOTIDE SEQUENCE [LARGE SCALE GENOMIC DNA]</scope>
    <source>
        <strain evidence="1 2">LMG 27715</strain>
    </source>
</reference>
<dbReference type="AlphaFoldDB" id="A0A2U1TMQ8"/>